<dbReference type="Proteomes" id="UP000053766">
    <property type="component" value="Unassembled WGS sequence"/>
</dbReference>
<feature type="region of interest" description="Disordered" evidence="1">
    <location>
        <begin position="48"/>
        <end position="70"/>
    </location>
</feature>
<dbReference type="OrthoDB" id="5874630at2759"/>
<accession>A0A0D8XL81</accession>
<keyword evidence="4" id="KW-1185">Reference proteome</keyword>
<reference evidence="3 4" key="1">
    <citation type="submission" date="2013-11" db="EMBL/GenBank/DDBJ databases">
        <title>Draft genome of the bovine lungworm Dictyocaulus viviparus.</title>
        <authorList>
            <person name="Mitreva M."/>
        </authorList>
    </citation>
    <scope>NUCLEOTIDE SEQUENCE [LARGE SCALE GENOMIC DNA]</scope>
    <source>
        <strain evidence="3 4">HannoverDv2000</strain>
    </source>
</reference>
<proteinExistence type="predicted"/>
<name>A0A0D8XL81_DICVI</name>
<protein>
    <submittedName>
        <fullName evidence="3">Uncharacterized protein</fullName>
    </submittedName>
</protein>
<feature type="signal peptide" evidence="2">
    <location>
        <begin position="1"/>
        <end position="21"/>
    </location>
</feature>
<sequence>MKLKLCLEIWYIAAISPNSQGCSNTTVSPQCMMSMTPPLHRSPAVNQQHIVQSPQQHQPVQSPLSSGQNNALNQRSTIQSLPCQQSSNQHHSSSTLDHLDAATLPHAKAGFATSIPTATLRTAATVSGASSANVQPLDANTRTATEFAAASSACPTPTNANESATVRMCSKFLE</sequence>
<organism evidence="3 4">
    <name type="scientific">Dictyocaulus viviparus</name>
    <name type="common">Bovine lungworm</name>
    <dbReference type="NCBI Taxonomy" id="29172"/>
    <lineage>
        <taxon>Eukaryota</taxon>
        <taxon>Metazoa</taxon>
        <taxon>Ecdysozoa</taxon>
        <taxon>Nematoda</taxon>
        <taxon>Chromadorea</taxon>
        <taxon>Rhabditida</taxon>
        <taxon>Rhabditina</taxon>
        <taxon>Rhabditomorpha</taxon>
        <taxon>Strongyloidea</taxon>
        <taxon>Metastrongylidae</taxon>
        <taxon>Dictyocaulus</taxon>
    </lineage>
</organism>
<reference evidence="4" key="2">
    <citation type="journal article" date="2016" name="Sci. Rep.">
        <title>Dictyocaulus viviparus genome, variome and transcriptome elucidate lungworm biology and support future intervention.</title>
        <authorList>
            <person name="McNulty S.N."/>
            <person name="Strube C."/>
            <person name="Rosa B.A."/>
            <person name="Martin J.C."/>
            <person name="Tyagi R."/>
            <person name="Choi Y.J."/>
            <person name="Wang Q."/>
            <person name="Hallsworth Pepin K."/>
            <person name="Zhang X."/>
            <person name="Ozersky P."/>
            <person name="Wilson R.K."/>
            <person name="Sternberg P.W."/>
            <person name="Gasser R.B."/>
            <person name="Mitreva M."/>
        </authorList>
    </citation>
    <scope>NUCLEOTIDE SEQUENCE [LARGE SCALE GENOMIC DNA]</scope>
    <source>
        <strain evidence="4">HannoverDv2000</strain>
    </source>
</reference>
<evidence type="ECO:0000256" key="2">
    <source>
        <dbReference type="SAM" id="SignalP"/>
    </source>
</evidence>
<gene>
    <name evidence="3" type="ORF">DICVIV_08555</name>
</gene>
<evidence type="ECO:0000256" key="1">
    <source>
        <dbReference type="SAM" id="MobiDB-lite"/>
    </source>
</evidence>
<keyword evidence="2" id="KW-0732">Signal</keyword>
<feature type="chain" id="PRO_5002336008" evidence="2">
    <location>
        <begin position="22"/>
        <end position="174"/>
    </location>
</feature>
<dbReference type="AlphaFoldDB" id="A0A0D8XL81"/>
<dbReference type="EMBL" id="KN716410">
    <property type="protein sequence ID" value="KJH45388.1"/>
    <property type="molecule type" value="Genomic_DNA"/>
</dbReference>
<evidence type="ECO:0000313" key="4">
    <source>
        <dbReference type="Proteomes" id="UP000053766"/>
    </source>
</evidence>
<evidence type="ECO:0000313" key="3">
    <source>
        <dbReference type="EMBL" id="KJH45388.1"/>
    </source>
</evidence>
<feature type="compositionally biased region" description="Low complexity" evidence="1">
    <location>
        <begin position="48"/>
        <end position="62"/>
    </location>
</feature>